<keyword evidence="3" id="KW-1133">Transmembrane helix</keyword>
<evidence type="ECO:0000313" key="6">
    <source>
        <dbReference type="Proteomes" id="UP000663499"/>
    </source>
</evidence>
<dbReference type="SUPFAM" id="SSF52200">
    <property type="entry name" value="Toll/Interleukin receptor TIR domain"/>
    <property type="match status" value="1"/>
</dbReference>
<dbReference type="InterPro" id="IPR015943">
    <property type="entry name" value="WD40/YVTN_repeat-like_dom_sf"/>
</dbReference>
<feature type="domain" description="TIR" evidence="4">
    <location>
        <begin position="6"/>
        <end position="154"/>
    </location>
</feature>
<keyword evidence="3" id="KW-0472">Membrane</keyword>
<evidence type="ECO:0000256" key="1">
    <source>
        <dbReference type="ARBA" id="ARBA00022574"/>
    </source>
</evidence>
<dbReference type="InterPro" id="IPR050505">
    <property type="entry name" value="WDR55/POC1"/>
</dbReference>
<reference evidence="5" key="1">
    <citation type="submission" date="2021-03" db="EMBL/GenBank/DDBJ databases">
        <title>Alkalibacter marinus sp. nov., isolated from tidal flat sediment.</title>
        <authorList>
            <person name="Namirimu T."/>
            <person name="Yang J.-A."/>
            <person name="Yang S.-H."/>
            <person name="Kim Y.-J."/>
            <person name="Kwon K.K."/>
        </authorList>
    </citation>
    <scope>NUCLEOTIDE SEQUENCE</scope>
    <source>
        <strain evidence="5">ES005</strain>
    </source>
</reference>
<accession>A0A974XEX4</accession>
<dbReference type="PROSITE" id="PS50104">
    <property type="entry name" value="TIR"/>
    <property type="match status" value="1"/>
</dbReference>
<organism evidence="5 6">
    <name type="scientific">Alkalibacter rhizosphaerae</name>
    <dbReference type="NCBI Taxonomy" id="2815577"/>
    <lineage>
        <taxon>Bacteria</taxon>
        <taxon>Bacillati</taxon>
        <taxon>Bacillota</taxon>
        <taxon>Clostridia</taxon>
        <taxon>Eubacteriales</taxon>
        <taxon>Eubacteriaceae</taxon>
        <taxon>Alkalibacter</taxon>
    </lineage>
</organism>
<dbReference type="PANTHER" id="PTHR44019">
    <property type="entry name" value="WD REPEAT-CONTAINING PROTEIN 55"/>
    <property type="match status" value="1"/>
</dbReference>
<evidence type="ECO:0000313" key="5">
    <source>
        <dbReference type="EMBL" id="QSX08563.1"/>
    </source>
</evidence>
<dbReference type="RefSeq" id="WP_207299904.1">
    <property type="nucleotide sequence ID" value="NZ_CP071444.1"/>
</dbReference>
<dbReference type="Gene3D" id="3.40.50.10140">
    <property type="entry name" value="Toll/interleukin-1 receptor homology (TIR) domain"/>
    <property type="match status" value="1"/>
</dbReference>
<feature type="transmembrane region" description="Helical" evidence="3">
    <location>
        <begin position="187"/>
        <end position="207"/>
    </location>
</feature>
<dbReference type="InterPro" id="IPR011047">
    <property type="entry name" value="Quinoprotein_ADH-like_sf"/>
</dbReference>
<evidence type="ECO:0000259" key="4">
    <source>
        <dbReference type="PROSITE" id="PS50104"/>
    </source>
</evidence>
<dbReference type="GO" id="GO:0007165">
    <property type="term" value="P:signal transduction"/>
    <property type="evidence" value="ECO:0007669"/>
    <property type="project" value="InterPro"/>
</dbReference>
<evidence type="ECO:0000256" key="3">
    <source>
        <dbReference type="SAM" id="Phobius"/>
    </source>
</evidence>
<dbReference type="InterPro" id="IPR035897">
    <property type="entry name" value="Toll_tir_struct_dom_sf"/>
</dbReference>
<keyword evidence="2" id="KW-0677">Repeat</keyword>
<keyword evidence="5" id="KW-0675">Receptor</keyword>
<dbReference type="SUPFAM" id="SSF50998">
    <property type="entry name" value="Quinoprotein alcohol dehydrogenase-like"/>
    <property type="match status" value="1"/>
</dbReference>
<keyword evidence="3" id="KW-0812">Transmembrane</keyword>
<dbReference type="InterPro" id="IPR001680">
    <property type="entry name" value="WD40_rpt"/>
</dbReference>
<sequence length="833" mass="93868">MDHRSYTYQAFISYRHIKPDMDIAKELHRQIESYSIPSTLKKRLGIKKMGKVFRDQEELPTSADLGMDIQHALEESNWLIVICTPRLPASKWCMKEIDAFIAMGKEDHILTLLVEGEPEESFPPQLRFRTIDGVKVEVEPLAADVRSTDPKEMLKKLKVEKLRILAPILGVSFDDLKQRAKEQRLRNIAKISAATSLLLAAFGLYAINRNAIIAKERDNSYRNEMLLLLEKSTLATRQGDKIAASIHALDALEISSKIQHDQEETLQNALESSMYANLGDEISYIKNNNMILTDLTFSPTGDRLLAIANTNSAVLIDPYDGEMLFTVNNNLEPLGSVGFSKDGQQFFTICHWENSLTIWDSNNGEKLWEYKMEDRESWVLGFASFTSTPDQMVIKEEDRLLLWNTATNQEEVLMEDLQSFATRYASVTVSDDGKILGLLGDLDGKIHIWDLENKGTWTLDDKDDRYEEMLAFNADGSLLASSSGPTVEIWNMNSRQIFFSYEMTSGDVTDMSFSPSQNLLALSSTLSVDLLDLEEEEINQKIDSEMLENQICRSTFSPDGSYLLIHQWGFRLYDVETGVLLTDFYDLKGSDAIFHRNGSLLLSTENGHVGAFATPDNATVTTMPDYDEPLFFTPRFTPPDDKEIQLETNHVSDPTFGSAPPQMYSSPDGIFLALAHSDGFVEIWKIGSSNRALYGIAEHTLPVTDMIFHEGLMASASKDGRVMLFDLELGQIRSVIPATGAVDRLEFSPDGRKIMIFCSQQQEALVFDTQQAIHLFTLKSKDPMINDMGFDRNNTQAVLINGDGSAEIGKLFSQQDLLLDAINNRIHKTRKEY</sequence>
<gene>
    <name evidence="5" type="ORF">J0B03_00260</name>
</gene>
<protein>
    <submittedName>
        <fullName evidence="5">Toll/interleukin-1 receptor domain-containing protein</fullName>
    </submittedName>
</protein>
<proteinExistence type="predicted"/>
<dbReference type="Gene3D" id="2.130.10.10">
    <property type="entry name" value="YVTN repeat-like/Quinoprotein amine dehydrogenase"/>
    <property type="match status" value="3"/>
</dbReference>
<keyword evidence="6" id="KW-1185">Reference proteome</keyword>
<dbReference type="Pfam" id="PF13676">
    <property type="entry name" value="TIR_2"/>
    <property type="match status" value="1"/>
</dbReference>
<dbReference type="PANTHER" id="PTHR44019:SF8">
    <property type="entry name" value="POC1 CENTRIOLAR PROTEIN HOMOLOG"/>
    <property type="match status" value="1"/>
</dbReference>
<name>A0A974XEX4_9FIRM</name>
<dbReference type="KEGG" id="alka:J0B03_00260"/>
<keyword evidence="1" id="KW-0853">WD repeat</keyword>
<dbReference type="Proteomes" id="UP000663499">
    <property type="component" value="Chromosome"/>
</dbReference>
<dbReference type="SMART" id="SM00320">
    <property type="entry name" value="WD40"/>
    <property type="match status" value="7"/>
</dbReference>
<evidence type="ECO:0000256" key="2">
    <source>
        <dbReference type="ARBA" id="ARBA00022737"/>
    </source>
</evidence>
<dbReference type="EMBL" id="CP071444">
    <property type="protein sequence ID" value="QSX08563.1"/>
    <property type="molecule type" value="Genomic_DNA"/>
</dbReference>
<dbReference type="AlphaFoldDB" id="A0A974XEX4"/>
<dbReference type="InterPro" id="IPR000157">
    <property type="entry name" value="TIR_dom"/>
</dbReference>